<evidence type="ECO:0000256" key="1">
    <source>
        <dbReference type="SAM" id="MobiDB-lite"/>
    </source>
</evidence>
<sequence>MSPDETVPTTTEGPRPLQGPKEFASQNRKGHILEANMLATRRPDFGVCYHSGINRMTRVSGCRA</sequence>
<proteinExistence type="predicted"/>
<protein>
    <submittedName>
        <fullName evidence="2">Uncharacterized protein</fullName>
    </submittedName>
</protein>
<organism evidence="2 3">
    <name type="scientific">Methylobacterium phyllosphaerae</name>
    <dbReference type="NCBI Taxonomy" id="418223"/>
    <lineage>
        <taxon>Bacteria</taxon>
        <taxon>Pseudomonadati</taxon>
        <taxon>Pseudomonadota</taxon>
        <taxon>Alphaproteobacteria</taxon>
        <taxon>Hyphomicrobiales</taxon>
        <taxon>Methylobacteriaceae</taxon>
        <taxon>Methylobacterium</taxon>
    </lineage>
</organism>
<evidence type="ECO:0000313" key="3">
    <source>
        <dbReference type="Proteomes" id="UP000185487"/>
    </source>
</evidence>
<feature type="region of interest" description="Disordered" evidence="1">
    <location>
        <begin position="1"/>
        <end position="25"/>
    </location>
</feature>
<gene>
    <name evidence="2" type="ORF">MCBMB27_02696</name>
</gene>
<dbReference type="Proteomes" id="UP000185487">
    <property type="component" value="Chromosome"/>
</dbReference>
<reference evidence="2 3" key="1">
    <citation type="submission" date="2016-04" db="EMBL/GenBank/DDBJ databases">
        <title>Complete genome sequencing and analysis of CBMB27, Methylobacterium phyllosphaerae isolated from leaf tissues of rice (Oryza sativa L.).</title>
        <authorList>
            <person name="Lee Y."/>
            <person name="Hwangbo K."/>
            <person name="Chung H."/>
            <person name="Yoo J."/>
            <person name="Kim K.Y."/>
            <person name="Sa T.M."/>
            <person name="Um Y."/>
            <person name="Madhaiyan M."/>
        </authorList>
    </citation>
    <scope>NUCLEOTIDE SEQUENCE [LARGE SCALE GENOMIC DNA]</scope>
    <source>
        <strain evidence="2 3">CBMB27</strain>
    </source>
</reference>
<keyword evidence="3" id="KW-1185">Reference proteome</keyword>
<evidence type="ECO:0000313" key="2">
    <source>
        <dbReference type="EMBL" id="APT31987.1"/>
    </source>
</evidence>
<dbReference type="EMBL" id="CP015367">
    <property type="protein sequence ID" value="APT31987.1"/>
    <property type="molecule type" value="Genomic_DNA"/>
</dbReference>
<accession>A0ABN4UL64</accession>
<name>A0ABN4UL64_9HYPH</name>